<dbReference type="InterPro" id="IPR002347">
    <property type="entry name" value="SDR_fam"/>
</dbReference>
<dbReference type="Pfam" id="PF13561">
    <property type="entry name" value="adh_short_C2"/>
    <property type="match status" value="1"/>
</dbReference>
<evidence type="ECO:0000259" key="2">
    <source>
        <dbReference type="SMART" id="SM00822"/>
    </source>
</evidence>
<dbReference type="SMART" id="SM00822">
    <property type="entry name" value="PKS_KR"/>
    <property type="match status" value="1"/>
</dbReference>
<organism evidence="3 4">
    <name type="scientific">Devosia honganensis</name>
    <dbReference type="NCBI Taxonomy" id="1610527"/>
    <lineage>
        <taxon>Bacteria</taxon>
        <taxon>Pseudomonadati</taxon>
        <taxon>Pseudomonadota</taxon>
        <taxon>Alphaproteobacteria</taxon>
        <taxon>Hyphomicrobiales</taxon>
        <taxon>Devosiaceae</taxon>
        <taxon>Devosia</taxon>
    </lineage>
</organism>
<dbReference type="InterPro" id="IPR057326">
    <property type="entry name" value="KR_dom"/>
</dbReference>
<dbReference type="InterPro" id="IPR050259">
    <property type="entry name" value="SDR"/>
</dbReference>
<dbReference type="SUPFAM" id="SSF51735">
    <property type="entry name" value="NAD(P)-binding Rossmann-fold domains"/>
    <property type="match status" value="1"/>
</dbReference>
<comment type="caution">
    <text evidence="3">The sequence shown here is derived from an EMBL/GenBank/DDBJ whole genome shotgun (WGS) entry which is preliminary data.</text>
</comment>
<dbReference type="Proteomes" id="UP001595613">
    <property type="component" value="Unassembled WGS sequence"/>
</dbReference>
<dbReference type="GO" id="GO:0016491">
    <property type="term" value="F:oxidoreductase activity"/>
    <property type="evidence" value="ECO:0007669"/>
    <property type="project" value="UniProtKB-KW"/>
</dbReference>
<evidence type="ECO:0000256" key="1">
    <source>
        <dbReference type="ARBA" id="ARBA00006484"/>
    </source>
</evidence>
<dbReference type="EMBL" id="JBHRYD010000005">
    <property type="protein sequence ID" value="MFC3704857.1"/>
    <property type="molecule type" value="Genomic_DNA"/>
</dbReference>
<feature type="domain" description="Ketoreductase" evidence="2">
    <location>
        <begin position="9"/>
        <end position="193"/>
    </location>
</feature>
<dbReference type="Gene3D" id="3.40.50.720">
    <property type="entry name" value="NAD(P)-binding Rossmann-like Domain"/>
    <property type="match status" value="1"/>
</dbReference>
<evidence type="ECO:0000313" key="3">
    <source>
        <dbReference type="EMBL" id="MFC3704857.1"/>
    </source>
</evidence>
<dbReference type="PRINTS" id="PR00080">
    <property type="entry name" value="SDRFAMILY"/>
</dbReference>
<dbReference type="PANTHER" id="PTHR42879">
    <property type="entry name" value="3-OXOACYL-(ACYL-CARRIER-PROTEIN) REDUCTASE"/>
    <property type="match status" value="1"/>
</dbReference>
<reference evidence="4" key="1">
    <citation type="journal article" date="2019" name="Int. J. Syst. Evol. Microbiol.">
        <title>The Global Catalogue of Microorganisms (GCM) 10K type strain sequencing project: providing services to taxonomists for standard genome sequencing and annotation.</title>
        <authorList>
            <consortium name="The Broad Institute Genomics Platform"/>
            <consortium name="The Broad Institute Genome Sequencing Center for Infectious Disease"/>
            <person name="Wu L."/>
            <person name="Ma J."/>
        </authorList>
    </citation>
    <scope>NUCLEOTIDE SEQUENCE [LARGE SCALE GENOMIC DNA]</scope>
    <source>
        <strain evidence="4">KCTC 42281</strain>
    </source>
</reference>
<evidence type="ECO:0000313" key="4">
    <source>
        <dbReference type="Proteomes" id="UP001595613"/>
    </source>
</evidence>
<dbReference type="InterPro" id="IPR020904">
    <property type="entry name" value="Sc_DH/Rdtase_CS"/>
</dbReference>
<comment type="similarity">
    <text evidence="1">Belongs to the short-chain dehydrogenases/reductases (SDR) family.</text>
</comment>
<dbReference type="EC" id="1.1.1.-" evidence="3"/>
<dbReference type="RefSeq" id="WP_380096577.1">
    <property type="nucleotide sequence ID" value="NZ_JBHRYD010000005.1"/>
</dbReference>
<dbReference type="PROSITE" id="PS00061">
    <property type="entry name" value="ADH_SHORT"/>
    <property type="match status" value="1"/>
</dbReference>
<gene>
    <name evidence="3" type="ORF">ACFOOL_08820</name>
</gene>
<protein>
    <submittedName>
        <fullName evidence="3">SDR family NAD(P)-dependent oxidoreductase</fullName>
        <ecNumber evidence="3">1.1.1.-</ecNumber>
    </submittedName>
</protein>
<keyword evidence="3" id="KW-0560">Oxidoreductase</keyword>
<dbReference type="PRINTS" id="PR00081">
    <property type="entry name" value="GDHRDH"/>
</dbReference>
<proteinExistence type="inferred from homology"/>
<accession>A0ABV7X0Z8</accession>
<sequence length="256" mass="26589">MTTVYPAEKTAIITGAGSPRGIGRDLAIRLAGKGWHLGLVDRDAALATELAETFRQEHGIKAVAVETDISDPAAVDHAGSIFEAELPPVLAVVNIAGISDPTPFMQTDIARWERVLKVNATGTFNVTKRFVAGMVERKIGRIVSLSSTAAQSGGGTFSTAAYAASKAAIEGMTRGLALEIANTGVTANAIAPAIIDTDIMGGTITPDRLDYFTSRLPVGRLGRVDEVSALIEFLIGPDAGYITGATLNINGGARIG</sequence>
<dbReference type="InterPro" id="IPR036291">
    <property type="entry name" value="NAD(P)-bd_dom_sf"/>
</dbReference>
<dbReference type="PANTHER" id="PTHR42879:SF2">
    <property type="entry name" value="3-OXOACYL-[ACYL-CARRIER-PROTEIN] REDUCTASE FABG"/>
    <property type="match status" value="1"/>
</dbReference>
<keyword evidence="4" id="KW-1185">Reference proteome</keyword>
<name>A0ABV7X0Z8_9HYPH</name>